<dbReference type="RefSeq" id="WP_380664859.1">
    <property type="nucleotide sequence ID" value="NZ_JBHTCJ010000002.1"/>
</dbReference>
<dbReference type="Gene3D" id="1.20.1260.10">
    <property type="match status" value="1"/>
</dbReference>
<organism evidence="2 3">
    <name type="scientific">Saccharopolyspora griseoalba</name>
    <dbReference type="NCBI Taxonomy" id="1431848"/>
    <lineage>
        <taxon>Bacteria</taxon>
        <taxon>Bacillati</taxon>
        <taxon>Actinomycetota</taxon>
        <taxon>Actinomycetes</taxon>
        <taxon>Pseudonocardiales</taxon>
        <taxon>Pseudonocardiaceae</taxon>
        <taxon>Saccharopolyspora</taxon>
    </lineage>
</organism>
<proteinExistence type="predicted"/>
<dbReference type="InterPro" id="IPR012347">
    <property type="entry name" value="Ferritin-like"/>
</dbReference>
<dbReference type="EMBL" id="JBHTCJ010000002">
    <property type="protein sequence ID" value="MFC7340726.1"/>
    <property type="molecule type" value="Genomic_DNA"/>
</dbReference>
<reference evidence="3" key="1">
    <citation type="journal article" date="2019" name="Int. J. Syst. Evol. Microbiol.">
        <title>The Global Catalogue of Microorganisms (GCM) 10K type strain sequencing project: providing services to taxonomists for standard genome sequencing and annotation.</title>
        <authorList>
            <consortium name="The Broad Institute Genomics Platform"/>
            <consortium name="The Broad Institute Genome Sequencing Center for Infectious Disease"/>
            <person name="Wu L."/>
            <person name="Ma J."/>
        </authorList>
    </citation>
    <scope>NUCLEOTIDE SEQUENCE [LARGE SCALE GENOMIC DNA]</scope>
    <source>
        <strain evidence="3">WLHS5</strain>
    </source>
</reference>
<name>A0ABW2LDY5_9PSEU</name>
<evidence type="ECO:0000313" key="2">
    <source>
        <dbReference type="EMBL" id="MFC7340726.1"/>
    </source>
</evidence>
<gene>
    <name evidence="2" type="ORF">ACFQRI_04820</name>
</gene>
<dbReference type="Proteomes" id="UP001596504">
    <property type="component" value="Unassembled WGS sequence"/>
</dbReference>
<evidence type="ECO:0000259" key="1">
    <source>
        <dbReference type="Pfam" id="PF14530"/>
    </source>
</evidence>
<dbReference type="Pfam" id="PF14530">
    <property type="entry name" value="DUF4439"/>
    <property type="match status" value="1"/>
</dbReference>
<dbReference type="InterPro" id="IPR029447">
    <property type="entry name" value="DUF4439"/>
</dbReference>
<sequence length="148" mass="15498">MSELPETTARALRTAIGAENAAIWVCGLARAFAGESRVREAIDEATAAHEETRDSAAEAMRAAGAKPPVAEPAYDVGEPVSDQRGAIGLLIRAETDCQVGWRAVLEAAADAGLRRTALEALTTAATRATRWRLTTGEEPAAENFPGAP</sequence>
<evidence type="ECO:0000313" key="3">
    <source>
        <dbReference type="Proteomes" id="UP001596504"/>
    </source>
</evidence>
<protein>
    <submittedName>
        <fullName evidence="2">DUF4439 domain-containing protein</fullName>
    </submittedName>
</protein>
<dbReference type="SUPFAM" id="SSF47240">
    <property type="entry name" value="Ferritin-like"/>
    <property type="match status" value="1"/>
</dbReference>
<keyword evidence="3" id="KW-1185">Reference proteome</keyword>
<feature type="domain" description="DUF4439" evidence="1">
    <location>
        <begin position="11"/>
        <end position="147"/>
    </location>
</feature>
<accession>A0ABW2LDY5</accession>
<comment type="caution">
    <text evidence="2">The sequence shown here is derived from an EMBL/GenBank/DDBJ whole genome shotgun (WGS) entry which is preliminary data.</text>
</comment>
<dbReference type="InterPro" id="IPR009078">
    <property type="entry name" value="Ferritin-like_SF"/>
</dbReference>